<sequence length="68" mass="7162">RALLRPAPWLLLDEPTEGLDAATEACVVAGLGAHLERSGQGAIIVSHRPLPLTLCDATITLCPRPAPR</sequence>
<dbReference type="Proteomes" id="UP000565205">
    <property type="component" value="Unassembled WGS sequence"/>
</dbReference>
<dbReference type="SUPFAM" id="SSF52540">
    <property type="entry name" value="P-loop containing nucleoside triphosphate hydrolases"/>
    <property type="match status" value="1"/>
</dbReference>
<dbReference type="InterPro" id="IPR027417">
    <property type="entry name" value="P-loop_NTPase"/>
</dbReference>
<evidence type="ECO:0000313" key="2">
    <source>
        <dbReference type="Proteomes" id="UP000565205"/>
    </source>
</evidence>
<proteinExistence type="predicted"/>
<accession>A0A850NXV6</accession>
<protein>
    <submittedName>
        <fullName evidence="1">Cysteine ABC transporter permease</fullName>
    </submittedName>
</protein>
<feature type="non-terminal residue" evidence="1">
    <location>
        <position position="1"/>
    </location>
</feature>
<comment type="caution">
    <text evidence="1">The sequence shown here is derived from an EMBL/GenBank/DDBJ whole genome shotgun (WGS) entry which is preliminary data.</text>
</comment>
<reference evidence="1 2" key="1">
    <citation type="submission" date="2020-06" db="EMBL/GenBank/DDBJ databases">
        <title>Description of novel acetic acid bacteria.</title>
        <authorList>
            <person name="Sombolestani A."/>
        </authorList>
    </citation>
    <scope>NUCLEOTIDE SEQUENCE [LARGE SCALE GENOMIC DNA]</scope>
    <source>
        <strain evidence="1 2">LMG 26838</strain>
    </source>
</reference>
<gene>
    <name evidence="1" type="ORF">HUK83_18305</name>
</gene>
<name>A0A850NXV6_9PROT</name>
<dbReference type="Gene3D" id="3.40.50.300">
    <property type="entry name" value="P-loop containing nucleotide triphosphate hydrolases"/>
    <property type="match status" value="1"/>
</dbReference>
<organism evidence="1 2">
    <name type="scientific">Endobacter medicaginis</name>
    <dbReference type="NCBI Taxonomy" id="1181271"/>
    <lineage>
        <taxon>Bacteria</taxon>
        <taxon>Pseudomonadati</taxon>
        <taxon>Pseudomonadota</taxon>
        <taxon>Alphaproteobacteria</taxon>
        <taxon>Acetobacterales</taxon>
        <taxon>Acetobacteraceae</taxon>
        <taxon>Endobacter</taxon>
    </lineage>
</organism>
<dbReference type="AlphaFoldDB" id="A0A850NXV6"/>
<evidence type="ECO:0000313" key="1">
    <source>
        <dbReference type="EMBL" id="NVN32282.1"/>
    </source>
</evidence>
<dbReference type="EMBL" id="JABXXQ010000747">
    <property type="protein sequence ID" value="NVN32282.1"/>
    <property type="molecule type" value="Genomic_DNA"/>
</dbReference>